<name>A0A9X1XCT7_9BACL</name>
<evidence type="ECO:0000256" key="3">
    <source>
        <dbReference type="RuleBase" id="RU000363"/>
    </source>
</evidence>
<dbReference type="PANTHER" id="PTHR44196">
    <property type="entry name" value="DEHYDROGENASE/REDUCTASE SDR FAMILY MEMBER 7B"/>
    <property type="match status" value="1"/>
</dbReference>
<evidence type="ECO:0000256" key="1">
    <source>
        <dbReference type="ARBA" id="ARBA00006484"/>
    </source>
</evidence>
<reference evidence="4" key="1">
    <citation type="submission" date="2021-09" db="EMBL/GenBank/DDBJ databases">
        <title>Genome analysis of Fictibacillus sp. KIGAM418 isolated from marine sediment.</title>
        <authorList>
            <person name="Seo M.-J."/>
            <person name="Cho E.-S."/>
            <person name="Hwang C.Y."/>
        </authorList>
    </citation>
    <scope>NUCLEOTIDE SEQUENCE</scope>
    <source>
        <strain evidence="4">KIGAM418</strain>
    </source>
</reference>
<dbReference type="SUPFAM" id="SSF51735">
    <property type="entry name" value="NAD(P)-binding Rossmann-fold domains"/>
    <property type="match status" value="1"/>
</dbReference>
<accession>A0A9X1XCT7</accession>
<sequence length="258" mass="28374">MKQQTALITGASSGIGLELAKRFARDGYNVVLVARNEQRLQTLKQELAQFQVQCTVHVKDLSTYSEAEALFQELQQQQTTVDFLVNNAGYGLFGEFTETDLQDELSMIDINIKALTTLTKLFLPGMKQRENGKILNVASTAAFQPGPLMAVYYATKAYVLSFSEALENEMKGSGVTVTALCPGPTKTGFESRANLGQSKLFKSGVMDVERVANIGYEGLMKGKSIVIPGFKNRLLANSIRFIPRKWVTATVRNVQGKS</sequence>
<evidence type="ECO:0000313" key="4">
    <source>
        <dbReference type="EMBL" id="MCK6258258.1"/>
    </source>
</evidence>
<dbReference type="GO" id="GO:0016020">
    <property type="term" value="C:membrane"/>
    <property type="evidence" value="ECO:0007669"/>
    <property type="project" value="TreeGrafter"/>
</dbReference>
<dbReference type="PANTHER" id="PTHR44196:SF2">
    <property type="entry name" value="SHORT-CHAIN DEHYDROGENASE-RELATED"/>
    <property type="match status" value="1"/>
</dbReference>
<dbReference type="InterPro" id="IPR002347">
    <property type="entry name" value="SDR_fam"/>
</dbReference>
<keyword evidence="5" id="KW-1185">Reference proteome</keyword>
<dbReference type="Proteomes" id="UP001139011">
    <property type="component" value="Unassembled WGS sequence"/>
</dbReference>
<evidence type="ECO:0000256" key="2">
    <source>
        <dbReference type="ARBA" id="ARBA00023002"/>
    </source>
</evidence>
<dbReference type="Gene3D" id="3.40.50.720">
    <property type="entry name" value="NAD(P)-binding Rossmann-like Domain"/>
    <property type="match status" value="1"/>
</dbReference>
<dbReference type="AlphaFoldDB" id="A0A9X1XCT7"/>
<keyword evidence="2" id="KW-0560">Oxidoreductase</keyword>
<comment type="caution">
    <text evidence="4">The sequence shown here is derived from an EMBL/GenBank/DDBJ whole genome shotgun (WGS) entry which is preliminary data.</text>
</comment>
<gene>
    <name evidence="4" type="ORF">LCY76_16925</name>
</gene>
<dbReference type="PIRSF" id="PIRSF000126">
    <property type="entry name" value="11-beta-HSD1"/>
    <property type="match status" value="1"/>
</dbReference>
<organism evidence="4 5">
    <name type="scientific">Fictibacillus marinisediminis</name>
    <dbReference type="NCBI Taxonomy" id="2878389"/>
    <lineage>
        <taxon>Bacteria</taxon>
        <taxon>Bacillati</taxon>
        <taxon>Bacillota</taxon>
        <taxon>Bacilli</taxon>
        <taxon>Bacillales</taxon>
        <taxon>Fictibacillaceae</taxon>
        <taxon>Fictibacillus</taxon>
    </lineage>
</organism>
<dbReference type="Pfam" id="PF00106">
    <property type="entry name" value="adh_short"/>
    <property type="match status" value="1"/>
</dbReference>
<dbReference type="RefSeq" id="WP_248253588.1">
    <property type="nucleotide sequence ID" value="NZ_JAIWJX010000002.1"/>
</dbReference>
<dbReference type="GO" id="GO:0016491">
    <property type="term" value="F:oxidoreductase activity"/>
    <property type="evidence" value="ECO:0007669"/>
    <property type="project" value="UniProtKB-KW"/>
</dbReference>
<dbReference type="PRINTS" id="PR00080">
    <property type="entry name" value="SDRFAMILY"/>
</dbReference>
<protein>
    <submittedName>
        <fullName evidence="4">SDR family oxidoreductase</fullName>
    </submittedName>
</protein>
<dbReference type="InterPro" id="IPR036291">
    <property type="entry name" value="NAD(P)-bd_dom_sf"/>
</dbReference>
<dbReference type="CDD" id="cd05233">
    <property type="entry name" value="SDR_c"/>
    <property type="match status" value="1"/>
</dbReference>
<proteinExistence type="inferred from homology"/>
<dbReference type="EMBL" id="JAIWJX010000002">
    <property type="protein sequence ID" value="MCK6258258.1"/>
    <property type="molecule type" value="Genomic_DNA"/>
</dbReference>
<comment type="similarity">
    <text evidence="1 3">Belongs to the short-chain dehydrogenases/reductases (SDR) family.</text>
</comment>
<dbReference type="PRINTS" id="PR00081">
    <property type="entry name" value="GDHRDH"/>
</dbReference>
<evidence type="ECO:0000313" key="5">
    <source>
        <dbReference type="Proteomes" id="UP001139011"/>
    </source>
</evidence>